<dbReference type="InterPro" id="IPR000832">
    <property type="entry name" value="GPCR_2_secretin-like"/>
</dbReference>
<evidence type="ECO:0000256" key="7">
    <source>
        <dbReference type="ARBA" id="ARBA00023040"/>
    </source>
</evidence>
<keyword evidence="8 13" id="KW-0472">Membrane</keyword>
<keyword evidence="3" id="KW-1003">Cell membrane</keyword>
<dbReference type="Pfam" id="PF00002">
    <property type="entry name" value="7tm_2"/>
    <property type="match status" value="1"/>
</dbReference>
<dbReference type="FunFam" id="4.10.1240.10:FF:000011">
    <property type="entry name" value="Calcitonin gene-related peptide type 1 receptor"/>
    <property type="match status" value="1"/>
</dbReference>
<dbReference type="PANTHER" id="PTHR45620:SF4">
    <property type="entry name" value="CALCITONIN RECEPTOR"/>
    <property type="match status" value="1"/>
</dbReference>
<dbReference type="SUPFAM" id="SSF111418">
    <property type="entry name" value="Hormone receptor domain"/>
    <property type="match status" value="1"/>
</dbReference>
<dbReference type="PROSITE" id="PS50227">
    <property type="entry name" value="G_PROTEIN_RECEP_F2_3"/>
    <property type="match status" value="1"/>
</dbReference>
<evidence type="ECO:0000259" key="16">
    <source>
        <dbReference type="PROSITE" id="PS50261"/>
    </source>
</evidence>
<evidence type="ECO:0000256" key="1">
    <source>
        <dbReference type="ARBA" id="ARBA00004651"/>
    </source>
</evidence>
<dbReference type="EMBL" id="JAERUA010000007">
    <property type="protein sequence ID" value="KAI1897051.1"/>
    <property type="molecule type" value="Genomic_DNA"/>
</dbReference>
<feature type="transmembrane region" description="Helical" evidence="13">
    <location>
        <begin position="268"/>
        <end position="286"/>
    </location>
</feature>
<keyword evidence="9" id="KW-1015">Disulfide bond</keyword>
<evidence type="ECO:0000256" key="10">
    <source>
        <dbReference type="ARBA" id="ARBA00023170"/>
    </source>
</evidence>
<feature type="transmembrane region" description="Helical" evidence="13">
    <location>
        <begin position="306"/>
        <end position="327"/>
    </location>
</feature>
<accession>A0A8T3DJB3</accession>
<keyword evidence="10" id="KW-0675">Receptor</keyword>
<evidence type="ECO:0000256" key="11">
    <source>
        <dbReference type="ARBA" id="ARBA00023180"/>
    </source>
</evidence>
<keyword evidence="11" id="KW-0325">Glycoprotein</keyword>
<evidence type="ECO:0000256" key="8">
    <source>
        <dbReference type="ARBA" id="ARBA00023136"/>
    </source>
</evidence>
<keyword evidence="4 13" id="KW-0812">Transmembrane</keyword>
<feature type="transmembrane region" description="Helical" evidence="13">
    <location>
        <begin position="388"/>
        <end position="409"/>
    </location>
</feature>
<dbReference type="Pfam" id="PF02793">
    <property type="entry name" value="HRM"/>
    <property type="match status" value="1"/>
</dbReference>
<dbReference type="InterPro" id="IPR017981">
    <property type="entry name" value="GPCR_2-like_7TM"/>
</dbReference>
<evidence type="ECO:0000256" key="13">
    <source>
        <dbReference type="SAM" id="Phobius"/>
    </source>
</evidence>
<proteinExistence type="inferred from homology"/>
<evidence type="ECO:0000256" key="9">
    <source>
        <dbReference type="ARBA" id="ARBA00023157"/>
    </source>
</evidence>
<evidence type="ECO:0000256" key="3">
    <source>
        <dbReference type="ARBA" id="ARBA00022475"/>
    </source>
</evidence>
<dbReference type="GO" id="GO:0007166">
    <property type="term" value="P:cell surface receptor signaling pathway"/>
    <property type="evidence" value="ECO:0007669"/>
    <property type="project" value="InterPro"/>
</dbReference>
<evidence type="ECO:0000256" key="4">
    <source>
        <dbReference type="ARBA" id="ARBA00022692"/>
    </source>
</evidence>
<dbReference type="AlphaFoldDB" id="A0A8T3DJB3"/>
<keyword evidence="6 13" id="KW-1133">Transmembrane helix</keyword>
<evidence type="ECO:0000256" key="12">
    <source>
        <dbReference type="ARBA" id="ARBA00023224"/>
    </source>
</evidence>
<evidence type="ECO:0008006" key="19">
    <source>
        <dbReference type="Google" id="ProtNLM"/>
    </source>
</evidence>
<protein>
    <recommendedName>
        <fullName evidence="19">Calcitonin receptor</fullName>
    </recommendedName>
</protein>
<evidence type="ECO:0000313" key="17">
    <source>
        <dbReference type="EMBL" id="KAI1897051.1"/>
    </source>
</evidence>
<dbReference type="InterPro" id="IPR036445">
    <property type="entry name" value="GPCR_2_extracell_dom_sf"/>
</dbReference>
<dbReference type="Gene3D" id="1.20.1070.10">
    <property type="entry name" value="Rhodopsin 7-helix transmembrane proteins"/>
    <property type="match status" value="1"/>
</dbReference>
<keyword evidence="12" id="KW-0807">Transducer</keyword>
<dbReference type="GO" id="GO:0007189">
    <property type="term" value="P:adenylate cyclase-activating G protein-coupled receptor signaling pathway"/>
    <property type="evidence" value="ECO:0007669"/>
    <property type="project" value="TreeGrafter"/>
</dbReference>
<dbReference type="InterPro" id="IPR001879">
    <property type="entry name" value="GPCR_2_extracellular_dom"/>
</dbReference>
<dbReference type="InterPro" id="IPR003287">
    <property type="entry name" value="GPCR_2_calcitonin_rcpt_fam"/>
</dbReference>
<keyword evidence="7" id="KW-0297">G-protein coupled receptor</keyword>
<dbReference type="Proteomes" id="UP000829720">
    <property type="component" value="Unassembled WGS sequence"/>
</dbReference>
<gene>
    <name evidence="17" type="ORF">AGOR_G00079130</name>
</gene>
<dbReference type="GO" id="GO:0001635">
    <property type="term" value="F:calcitonin gene-related peptide receptor activity"/>
    <property type="evidence" value="ECO:0007669"/>
    <property type="project" value="TreeGrafter"/>
</dbReference>
<evidence type="ECO:0000256" key="14">
    <source>
        <dbReference type="SAM" id="SignalP"/>
    </source>
</evidence>
<evidence type="ECO:0000256" key="2">
    <source>
        <dbReference type="ARBA" id="ARBA00005314"/>
    </source>
</evidence>
<dbReference type="InterPro" id="IPR017983">
    <property type="entry name" value="GPCR_2_secretin-like_CS"/>
</dbReference>
<dbReference type="SMART" id="SM00008">
    <property type="entry name" value="HormR"/>
    <property type="match status" value="1"/>
</dbReference>
<dbReference type="PRINTS" id="PR00249">
    <property type="entry name" value="GPCRSECRETIN"/>
</dbReference>
<comment type="caution">
    <text evidence="17">The sequence shown here is derived from an EMBL/GenBank/DDBJ whole genome shotgun (WGS) entry which is preliminary data.</text>
</comment>
<evidence type="ECO:0000313" key="18">
    <source>
        <dbReference type="Proteomes" id="UP000829720"/>
    </source>
</evidence>
<dbReference type="GO" id="GO:0004948">
    <property type="term" value="F:calcitonin receptor activity"/>
    <property type="evidence" value="ECO:0007669"/>
    <property type="project" value="InterPro"/>
</dbReference>
<keyword evidence="5 14" id="KW-0732">Signal</keyword>
<keyword evidence="18" id="KW-1185">Reference proteome</keyword>
<comment type="similarity">
    <text evidence="2">Belongs to the G-protein coupled receptor 2 family.</text>
</comment>
<reference evidence="17" key="1">
    <citation type="submission" date="2021-01" db="EMBL/GenBank/DDBJ databases">
        <authorList>
            <person name="Zahm M."/>
            <person name="Roques C."/>
            <person name="Cabau C."/>
            <person name="Klopp C."/>
            <person name="Donnadieu C."/>
            <person name="Jouanno E."/>
            <person name="Lampietro C."/>
            <person name="Louis A."/>
            <person name="Herpin A."/>
            <person name="Echchiki A."/>
            <person name="Berthelot C."/>
            <person name="Parey E."/>
            <person name="Roest-Crollius H."/>
            <person name="Braasch I."/>
            <person name="Postlethwait J."/>
            <person name="Bobe J."/>
            <person name="Montfort J."/>
            <person name="Bouchez O."/>
            <person name="Begum T."/>
            <person name="Mejri S."/>
            <person name="Adams A."/>
            <person name="Chen W.-J."/>
            <person name="Guiguen Y."/>
        </authorList>
    </citation>
    <scope>NUCLEOTIDE SEQUENCE</scope>
    <source>
        <tissue evidence="17">Blood</tissue>
    </source>
</reference>
<dbReference type="PROSITE" id="PS00649">
    <property type="entry name" value="G_PROTEIN_RECEP_F2_1"/>
    <property type="match status" value="1"/>
</dbReference>
<feature type="transmembrane region" description="Helical" evidence="13">
    <location>
        <begin position="348"/>
        <end position="368"/>
    </location>
</feature>
<feature type="transmembrane region" description="Helical" evidence="13">
    <location>
        <begin position="233"/>
        <end position="261"/>
    </location>
</feature>
<dbReference type="Gene3D" id="4.10.1240.10">
    <property type="entry name" value="GPCR, family 2, extracellular hormone receptor domain"/>
    <property type="match status" value="1"/>
</dbReference>
<feature type="domain" description="G-protein coupled receptors family 2 profile 2" evidence="16">
    <location>
        <begin position="150"/>
        <end position="402"/>
    </location>
</feature>
<dbReference type="PRINTS" id="PR01350">
    <property type="entry name" value="CTRFAMILY"/>
</dbReference>
<dbReference type="PROSITE" id="PS50261">
    <property type="entry name" value="G_PROTEIN_RECEP_F2_4"/>
    <property type="match status" value="1"/>
</dbReference>
<feature type="domain" description="G-protein coupled receptors family 2 profile 1" evidence="15">
    <location>
        <begin position="57"/>
        <end position="140"/>
    </location>
</feature>
<evidence type="ECO:0000256" key="5">
    <source>
        <dbReference type="ARBA" id="ARBA00022729"/>
    </source>
</evidence>
<feature type="transmembrane region" description="Helical" evidence="13">
    <location>
        <begin position="150"/>
        <end position="172"/>
    </location>
</feature>
<feature type="chain" id="PRO_5035881206" description="Calcitonin receptor" evidence="14">
    <location>
        <begin position="20"/>
        <end position="493"/>
    </location>
</feature>
<dbReference type="PANTHER" id="PTHR45620">
    <property type="entry name" value="PDF RECEPTOR-LIKE PROTEIN-RELATED"/>
    <property type="match status" value="1"/>
</dbReference>
<sequence length="493" mass="55141">MRSQHMLWVLLLLLMLTEACSSMEGGGPTSWVEVRPTAPVSSSLSMSRSQILSAQFECYLKIINDPPRSEGGPYCNRTWDGWLCWADSSPGTAMQFCPSYFGDFDPSEKVTKVCNTDGHWFRHPDSDRTWSNYTLCTAYTQNKLKLALSLYYMAIVGHTLSVVSLLLSLAIFSYFKSLSCQRISIHKNMFLSLILNSIFTVTWLTLSLSPGAVNSQSLVAINTIGCKVLATLMIYILASIYFWMLCEGIYLHTLIIVAVFVGEQHLGWYYLLGWGFPLVPTVTYAIARSLYFDDKCWMSPETHLVFIIHGPICTALLVNVFFLLNILRVLITKLRVTHSAESNVYMKAVRGTLLLVPLLGIQFILVPWKPQGQLAIAVYEVVMNIFTHFQGVQVAIIFCFCNGEVQAALKRHWAQYRFRCNGPLVTNDSHSNFHTNSVTETSRATVSLEPPGLTQKALPLLGPGEKQANGQSNGQHCLNGEPYALKSLESTVI</sequence>
<comment type="subcellular location">
    <subcellularLocation>
        <location evidence="1">Cell membrane</location>
        <topology evidence="1">Multi-pass membrane protein</topology>
    </subcellularLocation>
</comment>
<feature type="transmembrane region" description="Helical" evidence="13">
    <location>
        <begin position="193"/>
        <end position="213"/>
    </location>
</feature>
<dbReference type="GO" id="GO:0005886">
    <property type="term" value="C:plasma membrane"/>
    <property type="evidence" value="ECO:0007669"/>
    <property type="project" value="UniProtKB-SubCell"/>
</dbReference>
<dbReference type="OrthoDB" id="16753at2759"/>
<evidence type="ECO:0000256" key="6">
    <source>
        <dbReference type="ARBA" id="ARBA00022989"/>
    </source>
</evidence>
<name>A0A8T3DJB3_9TELE</name>
<dbReference type="GO" id="GO:0001605">
    <property type="term" value="F:adrenomedullin receptor activity"/>
    <property type="evidence" value="ECO:0007669"/>
    <property type="project" value="TreeGrafter"/>
</dbReference>
<dbReference type="GO" id="GO:0001525">
    <property type="term" value="P:angiogenesis"/>
    <property type="evidence" value="ECO:0007669"/>
    <property type="project" value="TreeGrafter"/>
</dbReference>
<dbReference type="InterPro" id="IPR050332">
    <property type="entry name" value="GPCR_2"/>
</dbReference>
<evidence type="ECO:0000259" key="15">
    <source>
        <dbReference type="PROSITE" id="PS50227"/>
    </source>
</evidence>
<organism evidence="17 18">
    <name type="scientific">Albula goreensis</name>
    <dbReference type="NCBI Taxonomy" id="1534307"/>
    <lineage>
        <taxon>Eukaryota</taxon>
        <taxon>Metazoa</taxon>
        <taxon>Chordata</taxon>
        <taxon>Craniata</taxon>
        <taxon>Vertebrata</taxon>
        <taxon>Euteleostomi</taxon>
        <taxon>Actinopterygii</taxon>
        <taxon>Neopterygii</taxon>
        <taxon>Teleostei</taxon>
        <taxon>Albuliformes</taxon>
        <taxon>Albulidae</taxon>
        <taxon>Albula</taxon>
    </lineage>
</organism>
<feature type="signal peptide" evidence="14">
    <location>
        <begin position="1"/>
        <end position="19"/>
    </location>
</feature>